<gene>
    <name evidence="2" type="ORF">AMTR_s00036p00087490</name>
</gene>
<organism evidence="2 3">
    <name type="scientific">Amborella trichopoda</name>
    <dbReference type="NCBI Taxonomy" id="13333"/>
    <lineage>
        <taxon>Eukaryota</taxon>
        <taxon>Viridiplantae</taxon>
        <taxon>Streptophyta</taxon>
        <taxon>Embryophyta</taxon>
        <taxon>Tracheophyta</taxon>
        <taxon>Spermatophyta</taxon>
        <taxon>Magnoliopsida</taxon>
        <taxon>Amborellales</taxon>
        <taxon>Amborellaceae</taxon>
        <taxon>Amborella</taxon>
    </lineage>
</organism>
<name>U5CQ58_AMBTC</name>
<sequence length="155" mass="18261">MESWKNHGAAFHGAVRERIMWRMEEVGEDEIERGGLERREKGEDEREKEASIHRVRERMGEEPGSSRGGKKEVRWKLLPMGWNWLGVKCRDGKFEAAVYDENSPSKLAIKSFNTRVEASRLCGESWKNHEDSFRHALRERIMWPVCIRFQCENVQ</sequence>
<evidence type="ECO:0000256" key="1">
    <source>
        <dbReference type="SAM" id="MobiDB-lite"/>
    </source>
</evidence>
<keyword evidence="3" id="KW-1185">Reference proteome</keyword>
<dbReference type="EMBL" id="KI392503">
    <property type="protein sequence ID" value="ERN15316.1"/>
    <property type="molecule type" value="Genomic_DNA"/>
</dbReference>
<feature type="compositionally biased region" description="Basic and acidic residues" evidence="1">
    <location>
        <begin position="32"/>
        <end position="61"/>
    </location>
</feature>
<dbReference type="Proteomes" id="UP000017836">
    <property type="component" value="Unassembled WGS sequence"/>
</dbReference>
<reference evidence="3" key="1">
    <citation type="journal article" date="2013" name="Science">
        <title>The Amborella genome and the evolution of flowering plants.</title>
        <authorList>
            <consortium name="Amborella Genome Project"/>
        </authorList>
    </citation>
    <scope>NUCLEOTIDE SEQUENCE [LARGE SCALE GENOMIC DNA]</scope>
</reference>
<evidence type="ECO:0000313" key="2">
    <source>
        <dbReference type="EMBL" id="ERN15316.1"/>
    </source>
</evidence>
<accession>U5CQ58</accession>
<dbReference type="AlphaFoldDB" id="U5CQ58"/>
<feature type="region of interest" description="Disordered" evidence="1">
    <location>
        <begin position="29"/>
        <end position="70"/>
    </location>
</feature>
<dbReference type="Gramene" id="ERN15316">
    <property type="protein sequence ID" value="ERN15316"/>
    <property type="gene ID" value="AMTR_s00036p00087490"/>
</dbReference>
<dbReference type="HOGENOM" id="CLU_1697882_0_0_1"/>
<proteinExistence type="predicted"/>
<protein>
    <submittedName>
        <fullName evidence="2">Uncharacterized protein</fullName>
    </submittedName>
</protein>
<evidence type="ECO:0000313" key="3">
    <source>
        <dbReference type="Proteomes" id="UP000017836"/>
    </source>
</evidence>